<dbReference type="InterPro" id="IPR011735">
    <property type="entry name" value="WlaTC/HtrL_glycosyltransf"/>
</dbReference>
<feature type="transmembrane region" description="Helical" evidence="1">
    <location>
        <begin position="21"/>
        <end position="38"/>
    </location>
</feature>
<keyword evidence="1" id="KW-0472">Membrane</keyword>
<reference evidence="2 3" key="2">
    <citation type="submission" date="2018-11" db="EMBL/GenBank/DDBJ databases">
        <authorList>
            <consortium name="Pathogen Informatics"/>
        </authorList>
    </citation>
    <scope>NUCLEOTIDE SEQUENCE [LARGE SCALE GENOMIC DNA]</scope>
</reference>
<dbReference type="OrthoDB" id="411632at2759"/>
<keyword evidence="1" id="KW-0812">Transmembrane</keyword>
<gene>
    <name evidence="2" type="ORF">SBAD_LOCUS12094</name>
</gene>
<protein>
    <submittedName>
        <fullName evidence="4">Nucleotid_trans domain-containing protein</fullName>
    </submittedName>
</protein>
<keyword evidence="3" id="KW-1185">Reference proteome</keyword>
<dbReference type="WBParaSite" id="SBAD_0001249901-mRNA-1">
    <property type="protein sequence ID" value="SBAD_0001249901-mRNA-1"/>
    <property type="gene ID" value="SBAD_0001249901"/>
</dbReference>
<evidence type="ECO:0000313" key="2">
    <source>
        <dbReference type="EMBL" id="VDP45352.1"/>
    </source>
</evidence>
<keyword evidence="1" id="KW-1133">Transmembrane helix</keyword>
<accession>A0A183J896</accession>
<evidence type="ECO:0000256" key="1">
    <source>
        <dbReference type="SAM" id="Phobius"/>
    </source>
</evidence>
<reference evidence="4" key="1">
    <citation type="submission" date="2016-06" db="UniProtKB">
        <authorList>
            <consortium name="WormBaseParasite"/>
        </authorList>
    </citation>
    <scope>IDENTIFICATION</scope>
</reference>
<proteinExistence type="predicted"/>
<sequence>MTYSPKLSRLIFRSITPKIKRLVVLGIIAVVSVSYFLARNSSYGAAGKDIGKTSPLFILEQPMSNNYSAQNPTIVTGFIDIGKFIKGSVSRQLDTYLEWFKVWSKIRQPVVFYFDKKWIYTTFSRHRRGIPTKYIYVNMFQNEEHWSWKLLQKTKRIFAQENYPQHHPPTTNAHYSVIMHGKYEFLENAIDNNYFHSPYIMWLDIGLFRDYRANDCFKLKIPPNFNDSKIAFNKVKNFIGNKSSEWIIRNMPFWLCGCILVGRVEVMKKFIRQYRLVRDVLMERNLTGDDQMILYSMFSDYTLGVSLNVDVQTYEDIYRNPSYVWFYLGYAMKSETPCVHLNHTSDV</sequence>
<dbReference type="EMBL" id="UZAM01016962">
    <property type="protein sequence ID" value="VDP45352.1"/>
    <property type="molecule type" value="Genomic_DNA"/>
</dbReference>
<name>A0A183J896_9BILA</name>
<dbReference type="Proteomes" id="UP000270296">
    <property type="component" value="Unassembled WGS sequence"/>
</dbReference>
<dbReference type="AlphaFoldDB" id="A0A183J896"/>
<dbReference type="Pfam" id="PF09612">
    <property type="entry name" value="HtrL_YibB"/>
    <property type="match status" value="1"/>
</dbReference>
<organism evidence="4">
    <name type="scientific">Soboliphyme baturini</name>
    <dbReference type="NCBI Taxonomy" id="241478"/>
    <lineage>
        <taxon>Eukaryota</taxon>
        <taxon>Metazoa</taxon>
        <taxon>Ecdysozoa</taxon>
        <taxon>Nematoda</taxon>
        <taxon>Enoplea</taxon>
        <taxon>Dorylaimia</taxon>
        <taxon>Dioctophymatida</taxon>
        <taxon>Dioctophymatoidea</taxon>
        <taxon>Soboliphymatidae</taxon>
        <taxon>Soboliphyme</taxon>
    </lineage>
</organism>
<evidence type="ECO:0000313" key="4">
    <source>
        <dbReference type="WBParaSite" id="SBAD_0001249901-mRNA-1"/>
    </source>
</evidence>
<evidence type="ECO:0000313" key="3">
    <source>
        <dbReference type="Proteomes" id="UP000270296"/>
    </source>
</evidence>